<keyword evidence="2" id="KW-0472">Membrane</keyword>
<dbReference type="AlphaFoldDB" id="A0A0C2THQ7"/>
<keyword evidence="5" id="KW-1185">Reference proteome</keyword>
<gene>
    <name evidence="4" type="ORF">M378DRAFT_160931</name>
</gene>
<feature type="compositionally biased region" description="Basic residues" evidence="1">
    <location>
        <begin position="179"/>
        <end position="203"/>
    </location>
</feature>
<dbReference type="STRING" id="946122.A0A0C2THQ7"/>
<evidence type="ECO:0000313" key="4">
    <source>
        <dbReference type="EMBL" id="KIL66464.1"/>
    </source>
</evidence>
<keyword evidence="2" id="KW-0812">Transmembrane</keyword>
<accession>A0A0C2THQ7</accession>
<feature type="region of interest" description="Disordered" evidence="1">
    <location>
        <begin position="156"/>
        <end position="203"/>
    </location>
</feature>
<keyword evidence="2" id="KW-1133">Transmembrane helix</keyword>
<dbReference type="InParanoid" id="A0A0C2THQ7"/>
<evidence type="ECO:0000256" key="2">
    <source>
        <dbReference type="SAM" id="Phobius"/>
    </source>
</evidence>
<feature type="signal peptide" evidence="3">
    <location>
        <begin position="1"/>
        <end position="20"/>
    </location>
</feature>
<protein>
    <submittedName>
        <fullName evidence="4">Uncharacterized protein</fullName>
    </submittedName>
</protein>
<keyword evidence="3" id="KW-0732">Signal</keyword>
<proteinExistence type="predicted"/>
<dbReference type="EMBL" id="KN818236">
    <property type="protein sequence ID" value="KIL66464.1"/>
    <property type="molecule type" value="Genomic_DNA"/>
</dbReference>
<feature type="compositionally biased region" description="Basic and acidic residues" evidence="1">
    <location>
        <begin position="167"/>
        <end position="178"/>
    </location>
</feature>
<organism evidence="4 5">
    <name type="scientific">Amanita muscaria (strain Koide BX008)</name>
    <dbReference type="NCBI Taxonomy" id="946122"/>
    <lineage>
        <taxon>Eukaryota</taxon>
        <taxon>Fungi</taxon>
        <taxon>Dikarya</taxon>
        <taxon>Basidiomycota</taxon>
        <taxon>Agaricomycotina</taxon>
        <taxon>Agaricomycetes</taxon>
        <taxon>Agaricomycetidae</taxon>
        <taxon>Agaricales</taxon>
        <taxon>Pluteineae</taxon>
        <taxon>Amanitaceae</taxon>
        <taxon>Amanita</taxon>
    </lineage>
</organism>
<evidence type="ECO:0000256" key="3">
    <source>
        <dbReference type="SAM" id="SignalP"/>
    </source>
</evidence>
<dbReference type="OrthoDB" id="3233375at2759"/>
<feature type="transmembrane region" description="Helical" evidence="2">
    <location>
        <begin position="228"/>
        <end position="250"/>
    </location>
</feature>
<name>A0A0C2THQ7_AMAMK</name>
<feature type="chain" id="PRO_5002155991" evidence="3">
    <location>
        <begin position="21"/>
        <end position="305"/>
    </location>
</feature>
<evidence type="ECO:0000256" key="1">
    <source>
        <dbReference type="SAM" id="MobiDB-lite"/>
    </source>
</evidence>
<evidence type="ECO:0000313" key="5">
    <source>
        <dbReference type="Proteomes" id="UP000054549"/>
    </source>
</evidence>
<dbReference type="HOGENOM" id="CLU_082771_0_0_1"/>
<sequence>MKLNSLYIVAFGAALASVEAAPVRLLTSSNEEVARGLRFGHAVALRDAPQVEARTVSMNTPNRPPCFMRKMAMEAIRISNSFRKAVGLPLIESPIAMEKHLPVNRFGKEPTYSILPFIGTPPTFVEVKDNGRGGSVVYKGGEPIRVFGPDGVEVKGWTSHAGPPPDHPNHPGHPDHHPHPPHHPQHGHHGHHPHHGHKHHPLRHCRQSPFLRRLTFALMSLGKWEGRAVAFVLGCGLGVLLRMLWVLSVISYRTFNGNREVQYTVIHEYVDASETPVAPPTYTYVDEKAEAKEETPAVAPATPAV</sequence>
<dbReference type="Proteomes" id="UP000054549">
    <property type="component" value="Unassembled WGS sequence"/>
</dbReference>
<reference evidence="4 5" key="1">
    <citation type="submission" date="2014-04" db="EMBL/GenBank/DDBJ databases">
        <title>Evolutionary Origins and Diversification of the Mycorrhizal Mutualists.</title>
        <authorList>
            <consortium name="DOE Joint Genome Institute"/>
            <consortium name="Mycorrhizal Genomics Consortium"/>
            <person name="Kohler A."/>
            <person name="Kuo A."/>
            <person name="Nagy L.G."/>
            <person name="Floudas D."/>
            <person name="Copeland A."/>
            <person name="Barry K.W."/>
            <person name="Cichocki N."/>
            <person name="Veneault-Fourrey C."/>
            <person name="LaButti K."/>
            <person name="Lindquist E.A."/>
            <person name="Lipzen A."/>
            <person name="Lundell T."/>
            <person name="Morin E."/>
            <person name="Murat C."/>
            <person name="Riley R."/>
            <person name="Ohm R."/>
            <person name="Sun H."/>
            <person name="Tunlid A."/>
            <person name="Henrissat B."/>
            <person name="Grigoriev I.V."/>
            <person name="Hibbett D.S."/>
            <person name="Martin F."/>
        </authorList>
    </citation>
    <scope>NUCLEOTIDE SEQUENCE [LARGE SCALE GENOMIC DNA]</scope>
    <source>
        <strain evidence="4 5">Koide BX008</strain>
    </source>
</reference>